<feature type="compositionally biased region" description="Polar residues" evidence="1">
    <location>
        <begin position="131"/>
        <end position="149"/>
    </location>
</feature>
<feature type="region of interest" description="Disordered" evidence="1">
    <location>
        <begin position="288"/>
        <end position="310"/>
    </location>
</feature>
<feature type="compositionally biased region" description="Polar residues" evidence="1">
    <location>
        <begin position="104"/>
        <end position="123"/>
    </location>
</feature>
<feature type="compositionally biased region" description="Low complexity" evidence="1">
    <location>
        <begin position="90"/>
        <end position="103"/>
    </location>
</feature>
<evidence type="ECO:0000256" key="1">
    <source>
        <dbReference type="SAM" id="MobiDB-lite"/>
    </source>
</evidence>
<evidence type="ECO:0000313" key="2">
    <source>
        <dbReference type="EMBL" id="GJJ10352.1"/>
    </source>
</evidence>
<dbReference type="AlphaFoldDB" id="A0AAV5A6V7"/>
<evidence type="ECO:0000313" key="3">
    <source>
        <dbReference type="Proteomes" id="UP001050691"/>
    </source>
</evidence>
<sequence>MASTSEKEAEFIAFSCWAAWHHEASKENQKALHFTNLDFPLLTILASPNFTSLGSPNTQHTLKSELMSETQDQQHLVISFESELPAGPPSSSSSSSSTSSSSSRHNATARNMRSATVSSTSGHFTFDRRQQFSPYPSFNPRRSTISGSDLRQHPRSHSPPTPSTLLDDISSPQRSHLSYHTGPPSSISPSPRIPSTILLPNDTSPHITSSRYHFDIPSSSMEGSNYSSLFDPPNGEPRSYPSMVTLPPPYAATWPDISNHHDHTREKALEDEIKELQSHIRSLQTMINSTNGGDQSGAAGTGRDNNNNNQLRISLNGSIPSSFNPALGPPPSDWETRTRTRERIFCALNRAGNALCAWHDSRRERRRYPPRMAPPRTLNCGCTYEQALFEESLSRNGVGSYWPGELVRMDPVLRNSLLTLLEQLYNYRDGDFERNLDGSWKEGQDSAAWEERAQRPLRRER</sequence>
<gene>
    <name evidence="2" type="ORF">Clacol_004578</name>
</gene>
<proteinExistence type="predicted"/>
<dbReference type="EMBL" id="BPWL01000005">
    <property type="protein sequence ID" value="GJJ10352.1"/>
    <property type="molecule type" value="Genomic_DNA"/>
</dbReference>
<name>A0AAV5A6V7_9AGAM</name>
<feature type="region of interest" description="Disordered" evidence="1">
    <location>
        <begin position="439"/>
        <end position="461"/>
    </location>
</feature>
<organism evidence="2 3">
    <name type="scientific">Clathrus columnatus</name>
    <dbReference type="NCBI Taxonomy" id="1419009"/>
    <lineage>
        <taxon>Eukaryota</taxon>
        <taxon>Fungi</taxon>
        <taxon>Dikarya</taxon>
        <taxon>Basidiomycota</taxon>
        <taxon>Agaricomycotina</taxon>
        <taxon>Agaricomycetes</taxon>
        <taxon>Phallomycetidae</taxon>
        <taxon>Phallales</taxon>
        <taxon>Clathraceae</taxon>
        <taxon>Clathrus</taxon>
    </lineage>
</organism>
<dbReference type="Proteomes" id="UP001050691">
    <property type="component" value="Unassembled WGS sequence"/>
</dbReference>
<comment type="caution">
    <text evidence="2">The sequence shown here is derived from an EMBL/GenBank/DDBJ whole genome shotgun (WGS) entry which is preliminary data.</text>
</comment>
<feature type="region of interest" description="Disordered" evidence="1">
    <location>
        <begin position="83"/>
        <end position="204"/>
    </location>
</feature>
<keyword evidence="3" id="KW-1185">Reference proteome</keyword>
<feature type="compositionally biased region" description="Low complexity" evidence="1">
    <location>
        <begin position="183"/>
        <end position="195"/>
    </location>
</feature>
<protein>
    <submittedName>
        <fullName evidence="2">Uncharacterized protein</fullName>
    </submittedName>
</protein>
<reference evidence="2" key="1">
    <citation type="submission" date="2021-10" db="EMBL/GenBank/DDBJ databases">
        <title>De novo Genome Assembly of Clathrus columnatus (Basidiomycota, Fungi) Using Illumina and Nanopore Sequence Data.</title>
        <authorList>
            <person name="Ogiso-Tanaka E."/>
            <person name="Itagaki H."/>
            <person name="Hosoya T."/>
            <person name="Hosaka K."/>
        </authorList>
    </citation>
    <scope>NUCLEOTIDE SEQUENCE</scope>
    <source>
        <strain evidence="2">MO-923</strain>
    </source>
</reference>
<accession>A0AAV5A6V7</accession>